<sequence>MKIAMILDNPLNPDNRVEKEAESLAKAGHEVTILCKIANDLPLEEIRNGYKVKRVFRYNLGTSVLVEKYLLAHFDLMNSVNEKYDVYHCHDTETWPIGYILSQTDNAKFICDSHEYFPDYIIKKNYNDENKYKASKVLIDIRGNYIKYADAVITVTDTIAEKLYYEYKLNEKPTALYNTKPFKNRVNKKVNLLREEFGIEKNKHIIFFQGNIDYSRGLEYIIESLKYIESDALFMFAGNCSEEYLRELTDFAKKYNVEEKIKYLGFLDNGKLLEYTASADILVYYPRDMVQNMKYTIPNKFFDYVFASKPIIVRDFDVYKEFINKYDFGFTCANLNDIAEKIDLLLKDKNLYIKKVNNSIGSQVDLSWEKQEEKLVELYSKL</sequence>
<evidence type="ECO:0000256" key="2">
    <source>
        <dbReference type="ARBA" id="ARBA00022679"/>
    </source>
</evidence>
<gene>
    <name evidence="5" type="ORF">HBE96_01970</name>
</gene>
<feature type="domain" description="Glycosyl transferase family 1" evidence="3">
    <location>
        <begin position="193"/>
        <end position="352"/>
    </location>
</feature>
<dbReference type="GO" id="GO:0016757">
    <property type="term" value="F:glycosyltransferase activity"/>
    <property type="evidence" value="ECO:0007669"/>
    <property type="project" value="UniProtKB-KW"/>
</dbReference>
<keyword evidence="6" id="KW-1185">Reference proteome</keyword>
<comment type="caution">
    <text evidence="5">The sequence shown here is derived from an EMBL/GenBank/DDBJ whole genome shotgun (WGS) entry which is preliminary data.</text>
</comment>
<proteinExistence type="predicted"/>
<evidence type="ECO:0000259" key="4">
    <source>
        <dbReference type="Pfam" id="PF13439"/>
    </source>
</evidence>
<name>A0A7Y0HND5_9CLOT</name>
<protein>
    <submittedName>
        <fullName evidence="5">Glycosyltransferase family 4 protein</fullName>
    </submittedName>
</protein>
<dbReference type="Pfam" id="PF13439">
    <property type="entry name" value="Glyco_transf_4"/>
    <property type="match status" value="1"/>
</dbReference>
<dbReference type="Pfam" id="PF00534">
    <property type="entry name" value="Glycos_transf_1"/>
    <property type="match status" value="1"/>
</dbReference>
<dbReference type="InterPro" id="IPR028098">
    <property type="entry name" value="Glyco_trans_4-like_N"/>
</dbReference>
<organism evidence="5 6">
    <name type="scientific">Clostridium muellerianum</name>
    <dbReference type="NCBI Taxonomy" id="2716538"/>
    <lineage>
        <taxon>Bacteria</taxon>
        <taxon>Bacillati</taxon>
        <taxon>Bacillota</taxon>
        <taxon>Clostridia</taxon>
        <taxon>Eubacteriales</taxon>
        <taxon>Clostridiaceae</taxon>
        <taxon>Clostridium</taxon>
    </lineage>
</organism>
<dbReference type="PANTHER" id="PTHR12526">
    <property type="entry name" value="GLYCOSYLTRANSFERASE"/>
    <property type="match status" value="1"/>
</dbReference>
<keyword evidence="1" id="KW-0328">Glycosyltransferase</keyword>
<dbReference type="Proteomes" id="UP000537131">
    <property type="component" value="Unassembled WGS sequence"/>
</dbReference>
<dbReference type="PANTHER" id="PTHR12526:SF629">
    <property type="entry name" value="TEICHURONIC ACID BIOSYNTHESIS GLYCOSYLTRANSFERASE TUAH-RELATED"/>
    <property type="match status" value="1"/>
</dbReference>
<dbReference type="AlphaFoldDB" id="A0A7Y0HND5"/>
<dbReference type="InterPro" id="IPR001296">
    <property type="entry name" value="Glyco_trans_1"/>
</dbReference>
<dbReference type="EMBL" id="JABBNI010000004">
    <property type="protein sequence ID" value="NMM61488.1"/>
    <property type="molecule type" value="Genomic_DNA"/>
</dbReference>
<evidence type="ECO:0000259" key="3">
    <source>
        <dbReference type="Pfam" id="PF00534"/>
    </source>
</evidence>
<reference evidence="5 6" key="1">
    <citation type="submission" date="2020-06" db="EMBL/GenBank/DDBJ databases">
        <title>Complete Genome Sequence of Clostridium muelleri sp. nov. P21T, an Acid-Alcohol Producing Acetogen Isolated from Old Hay.</title>
        <authorList>
            <person name="Duncan K.E."/>
            <person name="Tanner R.S."/>
        </authorList>
    </citation>
    <scope>NUCLEOTIDE SEQUENCE [LARGE SCALE GENOMIC DNA]</scope>
    <source>
        <strain evidence="5 6">P21</strain>
    </source>
</reference>
<evidence type="ECO:0000256" key="1">
    <source>
        <dbReference type="ARBA" id="ARBA00022676"/>
    </source>
</evidence>
<dbReference type="Gene3D" id="3.40.50.2000">
    <property type="entry name" value="Glycogen Phosphorylase B"/>
    <property type="match status" value="2"/>
</dbReference>
<dbReference type="RefSeq" id="WP_169296091.1">
    <property type="nucleotide sequence ID" value="NZ_JABBNI010000004.1"/>
</dbReference>
<feature type="domain" description="Glycosyltransferase subfamily 4-like N-terminal" evidence="4">
    <location>
        <begin position="20"/>
        <end position="178"/>
    </location>
</feature>
<accession>A0A7Y0HND5</accession>
<keyword evidence="2 5" id="KW-0808">Transferase</keyword>
<evidence type="ECO:0000313" key="6">
    <source>
        <dbReference type="Proteomes" id="UP000537131"/>
    </source>
</evidence>
<dbReference type="SUPFAM" id="SSF53756">
    <property type="entry name" value="UDP-Glycosyltransferase/glycogen phosphorylase"/>
    <property type="match status" value="1"/>
</dbReference>
<evidence type="ECO:0000313" key="5">
    <source>
        <dbReference type="EMBL" id="NMM61488.1"/>
    </source>
</evidence>